<dbReference type="STRING" id="1441095.AM592_01220"/>
<dbReference type="PATRIC" id="fig|1441095.3.peg.270"/>
<dbReference type="SMART" id="SM00854">
    <property type="entry name" value="PGA_cap"/>
    <property type="match status" value="1"/>
</dbReference>
<dbReference type="CDD" id="cd07381">
    <property type="entry name" value="MPP_CapA"/>
    <property type="match status" value="1"/>
</dbReference>
<dbReference type="SUPFAM" id="SSF56300">
    <property type="entry name" value="Metallo-dependent phosphatases"/>
    <property type="match status" value="1"/>
</dbReference>
<evidence type="ECO:0000313" key="3">
    <source>
        <dbReference type="EMBL" id="ALC80373.1"/>
    </source>
</evidence>
<dbReference type="InterPro" id="IPR029052">
    <property type="entry name" value="Metallo-depent_PP-like"/>
</dbReference>
<dbReference type="Proteomes" id="UP000067625">
    <property type="component" value="Chromosome"/>
</dbReference>
<dbReference type="InterPro" id="IPR052169">
    <property type="entry name" value="CW_Biosynth-Accessory"/>
</dbReference>
<comment type="similarity">
    <text evidence="1">Belongs to the CapA family.</text>
</comment>
<reference evidence="4" key="1">
    <citation type="submission" date="2015-08" db="EMBL/GenBank/DDBJ databases">
        <title>Genome sequencing project for genomic taxonomy and phylogenomics of Bacillus-like bacteria.</title>
        <authorList>
            <person name="Liu B."/>
            <person name="Wang J."/>
            <person name="Zhu Y."/>
            <person name="Liu G."/>
            <person name="Chen Q."/>
            <person name="Chen Z."/>
            <person name="Lan J."/>
            <person name="Che J."/>
            <person name="Ge C."/>
            <person name="Shi H."/>
            <person name="Pan Z."/>
            <person name="Liu X."/>
        </authorList>
    </citation>
    <scope>NUCLEOTIDE SEQUENCE [LARGE SCALE GENOMIC DNA]</scope>
    <source>
        <strain evidence="4">FJAT-4402</strain>
    </source>
</reference>
<accession>A0A0M4FND9</accession>
<name>A0A0M4FND9_9BACI</name>
<dbReference type="RefSeq" id="WP_053602098.1">
    <property type="nucleotide sequence ID" value="NZ_CP012600.1"/>
</dbReference>
<dbReference type="EMBL" id="CP012600">
    <property type="protein sequence ID" value="ALC80373.1"/>
    <property type="molecule type" value="Genomic_DNA"/>
</dbReference>
<sequence length="432" mass="48908">MEESIRIALTGDSFITQRIPYNQEKLKHIRDYLHDFDVRFTNFEVTVHHFDQYPSATSGGTWAAARPFVLQDLDWIGMNMMACANNHSLDWLHGGLLCTIEHLEKENWVYAGIGRNLAEAAQPKYFETKKGRVALISITTTFENWHRAGEQRPDVPGRPGINPLGHKQIHRLTKENLEKLKEIESKTEINATRNLNVKEGFSTDHSSSYSFSNLSFEEGQPGTITRMDEKDTERIYRSIEEASRQADLVLVSIHSHEMKGDYKDRPADFVKEFCRACIEKGAHAVIGHGPHILRGIEIYNNRPIFYSLGDFIFQNDTVERQPADFYELYQLGPTHQTADGFDARSDNGTRGLAANPKVFESVIASIIYCDGEIRGVELVPISLGFESSRAGRGKPEFVSKAHGEQILSELRQLSSEFGTELLIQNGKGYIEL</sequence>
<organism evidence="3 4">
    <name type="scientific">Bacillus gobiensis</name>
    <dbReference type="NCBI Taxonomy" id="1441095"/>
    <lineage>
        <taxon>Bacteria</taxon>
        <taxon>Bacillati</taxon>
        <taxon>Bacillota</taxon>
        <taxon>Bacilli</taxon>
        <taxon>Bacillales</taxon>
        <taxon>Bacillaceae</taxon>
        <taxon>Bacillus</taxon>
    </lineage>
</organism>
<dbReference type="PANTHER" id="PTHR33393">
    <property type="entry name" value="POLYGLUTAMINE SYNTHESIS ACCESSORY PROTEIN RV0574C-RELATED"/>
    <property type="match status" value="1"/>
</dbReference>
<feature type="domain" description="Capsule synthesis protein CapA" evidence="2">
    <location>
        <begin position="6"/>
        <end position="315"/>
    </location>
</feature>
<evidence type="ECO:0000256" key="1">
    <source>
        <dbReference type="ARBA" id="ARBA00005662"/>
    </source>
</evidence>
<dbReference type="OrthoDB" id="9810906at2"/>
<gene>
    <name evidence="3" type="ORF">AM592_01220</name>
</gene>
<proteinExistence type="inferred from homology"/>
<keyword evidence="4" id="KW-1185">Reference proteome</keyword>
<reference evidence="3 4" key="2">
    <citation type="journal article" date="2016" name="Int. J. Syst. Evol. Microbiol.">
        <title>Bacillus gobiensis sp. nov., isolated from a soil sample.</title>
        <authorList>
            <person name="Liu B."/>
            <person name="Liu G.H."/>
            <person name="Cetin S."/>
            <person name="Schumann P."/>
            <person name="Pan Z.Z."/>
            <person name="Chen Q.Q."/>
        </authorList>
    </citation>
    <scope>NUCLEOTIDE SEQUENCE [LARGE SCALE GENOMIC DNA]</scope>
    <source>
        <strain evidence="3 4">FJAT-4402</strain>
    </source>
</reference>
<evidence type="ECO:0000259" key="2">
    <source>
        <dbReference type="SMART" id="SM00854"/>
    </source>
</evidence>
<protein>
    <recommendedName>
        <fullName evidence="2">Capsule synthesis protein CapA domain-containing protein</fullName>
    </recommendedName>
</protein>
<dbReference type="Pfam" id="PF09587">
    <property type="entry name" value="PGA_cap"/>
    <property type="match status" value="1"/>
</dbReference>
<dbReference type="InterPro" id="IPR019079">
    <property type="entry name" value="Capsule_synth_CapA"/>
</dbReference>
<evidence type="ECO:0000313" key="4">
    <source>
        <dbReference type="Proteomes" id="UP000067625"/>
    </source>
</evidence>
<dbReference type="AlphaFoldDB" id="A0A0M4FND9"/>
<dbReference type="PANTHER" id="PTHR33393:SF11">
    <property type="entry name" value="POLYGLUTAMINE SYNTHESIS ACCESSORY PROTEIN RV0574C-RELATED"/>
    <property type="match status" value="1"/>
</dbReference>